<feature type="compositionally biased region" description="Gly residues" evidence="1">
    <location>
        <begin position="54"/>
        <end position="63"/>
    </location>
</feature>
<name>A0AAV4G9Y2_9GAST</name>
<dbReference type="AlphaFoldDB" id="A0AAV4G9Y2"/>
<organism evidence="2 3">
    <name type="scientific">Elysia marginata</name>
    <dbReference type="NCBI Taxonomy" id="1093978"/>
    <lineage>
        <taxon>Eukaryota</taxon>
        <taxon>Metazoa</taxon>
        <taxon>Spiralia</taxon>
        <taxon>Lophotrochozoa</taxon>
        <taxon>Mollusca</taxon>
        <taxon>Gastropoda</taxon>
        <taxon>Heterobranchia</taxon>
        <taxon>Euthyneura</taxon>
        <taxon>Panpulmonata</taxon>
        <taxon>Sacoglossa</taxon>
        <taxon>Placobranchoidea</taxon>
        <taxon>Plakobranchidae</taxon>
        <taxon>Elysia</taxon>
    </lineage>
</organism>
<sequence>MTVCRLGDPVDMGASLGQVIIATLGSNDGSGNGCNLYFDADDGYYCYNDDDDGGGSGSDGGNGYSDDDDDDDDD</sequence>
<accession>A0AAV4G9Y2</accession>
<gene>
    <name evidence="2" type="ORF">ElyMa_004092900</name>
</gene>
<keyword evidence="3" id="KW-1185">Reference proteome</keyword>
<evidence type="ECO:0000313" key="3">
    <source>
        <dbReference type="Proteomes" id="UP000762676"/>
    </source>
</evidence>
<evidence type="ECO:0000313" key="2">
    <source>
        <dbReference type="EMBL" id="GFR82262.1"/>
    </source>
</evidence>
<feature type="compositionally biased region" description="Acidic residues" evidence="1">
    <location>
        <begin position="65"/>
        <end position="74"/>
    </location>
</feature>
<comment type="caution">
    <text evidence="2">The sequence shown here is derived from an EMBL/GenBank/DDBJ whole genome shotgun (WGS) entry which is preliminary data.</text>
</comment>
<evidence type="ECO:0000256" key="1">
    <source>
        <dbReference type="SAM" id="MobiDB-lite"/>
    </source>
</evidence>
<reference evidence="2 3" key="1">
    <citation type="journal article" date="2021" name="Elife">
        <title>Chloroplast acquisition without the gene transfer in kleptoplastic sea slugs, Plakobranchus ocellatus.</title>
        <authorList>
            <person name="Maeda T."/>
            <person name="Takahashi S."/>
            <person name="Yoshida T."/>
            <person name="Shimamura S."/>
            <person name="Takaki Y."/>
            <person name="Nagai Y."/>
            <person name="Toyoda A."/>
            <person name="Suzuki Y."/>
            <person name="Arimoto A."/>
            <person name="Ishii H."/>
            <person name="Satoh N."/>
            <person name="Nishiyama T."/>
            <person name="Hasebe M."/>
            <person name="Maruyama T."/>
            <person name="Minagawa J."/>
            <person name="Obokata J."/>
            <person name="Shigenobu S."/>
        </authorList>
    </citation>
    <scope>NUCLEOTIDE SEQUENCE [LARGE SCALE GENOMIC DNA]</scope>
</reference>
<feature type="region of interest" description="Disordered" evidence="1">
    <location>
        <begin position="49"/>
        <end position="74"/>
    </location>
</feature>
<proteinExistence type="predicted"/>
<dbReference type="EMBL" id="BMAT01008325">
    <property type="protein sequence ID" value="GFR82262.1"/>
    <property type="molecule type" value="Genomic_DNA"/>
</dbReference>
<protein>
    <submittedName>
        <fullName evidence="2">Uncharacterized protein</fullName>
    </submittedName>
</protein>
<dbReference type="Proteomes" id="UP000762676">
    <property type="component" value="Unassembled WGS sequence"/>
</dbReference>